<proteinExistence type="inferred from homology"/>
<reference evidence="4 5" key="1">
    <citation type="submission" date="2015-09" db="EMBL/GenBank/DDBJ databases">
        <title>Identification and resolution of microdiversity through metagenomic sequencing of parallel consortia.</title>
        <authorList>
            <person name="Nelson W.C."/>
            <person name="Romine M.F."/>
            <person name="Lindemann S.R."/>
        </authorList>
    </citation>
    <scope>NUCLEOTIDE SEQUENCE [LARGE SCALE GENOMIC DNA]</scope>
    <source>
        <strain evidence="4">Ana</strain>
    </source>
</reference>
<dbReference type="Gene3D" id="2.40.128.20">
    <property type="match status" value="1"/>
</dbReference>
<dbReference type="STRING" id="1666911.HLUCCA11_06695"/>
<evidence type="ECO:0000313" key="5">
    <source>
        <dbReference type="Proteomes" id="UP000050465"/>
    </source>
</evidence>
<sequence length="185" mass="20201">MEIVNFFEKLAGRWFSQRTTHALSTQQSKAGKSDLEIEFLPPEADAVQQLYQQADTGSGLSAAEVPAPLCGLLIQQSSTIEGDSNPQVSTTLMVPLVPANADPYTGILLRSGTNEKSTYSLEEEVLTIVNDNKDVHSEERLWFVNDNLRMRTGTTELKSGANSGLRIASFCSEIRLGVKPPKVDS</sequence>
<evidence type="ECO:0000256" key="3">
    <source>
        <dbReference type="HAMAP-Rule" id="MF_01459"/>
    </source>
</evidence>
<dbReference type="InterPro" id="IPR018536">
    <property type="entry name" value="CpcS/CpeS"/>
</dbReference>
<keyword evidence="2 3" id="KW-0456">Lyase</keyword>
<comment type="caution">
    <text evidence="4">The sequence shown here is derived from an EMBL/GenBank/DDBJ whole genome shotgun (WGS) entry which is preliminary data.</text>
</comment>
<evidence type="ECO:0000256" key="2">
    <source>
        <dbReference type="ARBA" id="ARBA00023239"/>
    </source>
</evidence>
<organism evidence="4 5">
    <name type="scientific">Phormidesmis priestleyi Ana</name>
    <dbReference type="NCBI Taxonomy" id="1666911"/>
    <lineage>
        <taxon>Bacteria</taxon>
        <taxon>Bacillati</taxon>
        <taxon>Cyanobacteriota</taxon>
        <taxon>Cyanophyceae</taxon>
        <taxon>Leptolyngbyales</taxon>
        <taxon>Leptolyngbyaceae</taxon>
        <taxon>Phormidesmis</taxon>
    </lineage>
</organism>
<dbReference type="GO" id="GO:0016829">
    <property type="term" value="F:lyase activity"/>
    <property type="evidence" value="ECO:0007669"/>
    <property type="project" value="UniProtKB-KW"/>
</dbReference>
<dbReference type="Pfam" id="PF09367">
    <property type="entry name" value="CpeS"/>
    <property type="match status" value="1"/>
</dbReference>
<dbReference type="GO" id="GO:0017006">
    <property type="term" value="P:protein-tetrapyrrole linkage"/>
    <property type="evidence" value="ECO:0007669"/>
    <property type="project" value="UniProtKB-UniRule"/>
</dbReference>
<gene>
    <name evidence="4" type="primary">cpeS</name>
    <name evidence="3" type="synonym">cpcS</name>
    <name evidence="4" type="ORF">HLUCCA11_06695</name>
</gene>
<dbReference type="InterPro" id="IPR012674">
    <property type="entry name" value="Calycin"/>
</dbReference>
<dbReference type="CDD" id="cd16339">
    <property type="entry name" value="CpcS"/>
    <property type="match status" value="1"/>
</dbReference>
<dbReference type="EMBL" id="LJZR01000007">
    <property type="protein sequence ID" value="KPQ36214.1"/>
    <property type="molecule type" value="Genomic_DNA"/>
</dbReference>
<dbReference type="PATRIC" id="fig|1666911.3.peg.4930"/>
<name>A0A0P8DHS3_9CYAN</name>
<comment type="function">
    <text evidence="3">Covalently attaches a chromophore to Cys residue(s) of phycobiliproteins.</text>
</comment>
<protein>
    <recommendedName>
        <fullName evidence="3">Chromophore lyase CpcS/CpeS</fullName>
        <ecNumber evidence="3">4.-.-.-</ecNumber>
    </recommendedName>
</protein>
<accession>A0A0P8DHS3</accession>
<comment type="similarity">
    <text evidence="1 3">Belongs to the CpcS/CpeS biliprotein lyase family.</text>
</comment>
<dbReference type="EC" id="4.-.-.-" evidence="3"/>
<dbReference type="Proteomes" id="UP000050465">
    <property type="component" value="Unassembled WGS sequence"/>
</dbReference>
<evidence type="ECO:0000256" key="1">
    <source>
        <dbReference type="ARBA" id="ARBA00010681"/>
    </source>
</evidence>
<dbReference type="HAMAP" id="MF_01459">
    <property type="entry name" value="Chrphore_lyase_CpxS"/>
    <property type="match status" value="1"/>
</dbReference>
<evidence type="ECO:0000313" key="4">
    <source>
        <dbReference type="EMBL" id="KPQ36214.1"/>
    </source>
</evidence>
<dbReference type="AlphaFoldDB" id="A0A0P8DHS3"/>